<evidence type="ECO:0000256" key="7">
    <source>
        <dbReference type="ARBA" id="ARBA00023242"/>
    </source>
</evidence>
<feature type="compositionally biased region" description="Basic and acidic residues" evidence="10">
    <location>
        <begin position="550"/>
        <end position="561"/>
    </location>
</feature>
<evidence type="ECO:0000256" key="10">
    <source>
        <dbReference type="SAM" id="MobiDB-lite"/>
    </source>
</evidence>
<dbReference type="Gene3D" id="3.40.50.2300">
    <property type="match status" value="1"/>
</dbReference>
<proteinExistence type="evidence at transcript level"/>
<dbReference type="AlphaFoldDB" id="A0A089WW87"/>
<evidence type="ECO:0000256" key="8">
    <source>
        <dbReference type="PROSITE-ProRule" id="PRU00169"/>
    </source>
</evidence>
<feature type="region of interest" description="Disordered" evidence="10">
    <location>
        <begin position="1"/>
        <end position="22"/>
    </location>
</feature>
<evidence type="ECO:0000259" key="12">
    <source>
        <dbReference type="PROSITE" id="PS51017"/>
    </source>
</evidence>
<dbReference type="GO" id="GO:0048511">
    <property type="term" value="P:rhythmic process"/>
    <property type="evidence" value="ECO:0007669"/>
    <property type="project" value="UniProtKB-KW"/>
</dbReference>
<dbReference type="PANTHER" id="PTHR43874:SF1">
    <property type="entry name" value="TWO-COMPONENT RESPONSE REGULATOR-LIKE APRR1"/>
    <property type="match status" value="1"/>
</dbReference>
<keyword evidence="5" id="KW-0090">Biological rhythms</keyword>
<dbReference type="InterPro" id="IPR045279">
    <property type="entry name" value="ARR-like"/>
</dbReference>
<evidence type="ECO:0000259" key="11">
    <source>
        <dbReference type="PROSITE" id="PS50110"/>
    </source>
</evidence>
<dbReference type="PANTHER" id="PTHR43874">
    <property type="entry name" value="TWO-COMPONENT RESPONSE REGULATOR"/>
    <property type="match status" value="1"/>
</dbReference>
<reference evidence="13" key="1">
    <citation type="journal article" date="2015" name="Plant Physiol.">
        <title>Transgenic perturbation of the decarboxylation phase of Crassulacean acid metabolism alters physiology and metabolism but has only a small effect on growth.</title>
        <authorList>
            <person name="Dever L.V."/>
            <person name="Boxall S.F."/>
            <person name="Knerova J."/>
            <person name="Hartwell J."/>
        </authorList>
    </citation>
    <scope>NUCLEOTIDE SEQUENCE</scope>
    <source>
        <strain evidence="13">2</strain>
    </source>
</reference>
<dbReference type="SUPFAM" id="SSF52172">
    <property type="entry name" value="CheY-like"/>
    <property type="match status" value="1"/>
</dbReference>
<dbReference type="InterPro" id="IPR011006">
    <property type="entry name" value="CheY-like_superfamily"/>
</dbReference>
<comment type="caution">
    <text evidence="8">Lacks conserved residue(s) required for the propagation of feature annotation.</text>
</comment>
<dbReference type="Pfam" id="PF06203">
    <property type="entry name" value="CCT"/>
    <property type="match status" value="1"/>
</dbReference>
<feature type="domain" description="Response regulatory" evidence="11">
    <location>
        <begin position="33"/>
        <end position="151"/>
    </location>
</feature>
<organism evidence="13">
    <name type="scientific">Kalanchoe fedtschenkoi</name>
    <name type="common">Lavender scallops</name>
    <name type="synonym">South American air plant</name>
    <dbReference type="NCBI Taxonomy" id="63787"/>
    <lineage>
        <taxon>Eukaryota</taxon>
        <taxon>Viridiplantae</taxon>
        <taxon>Streptophyta</taxon>
        <taxon>Embryophyta</taxon>
        <taxon>Tracheophyta</taxon>
        <taxon>Spermatophyta</taxon>
        <taxon>Magnoliopsida</taxon>
        <taxon>eudicotyledons</taxon>
        <taxon>Gunneridae</taxon>
        <taxon>Pentapetalae</taxon>
        <taxon>Saxifragales</taxon>
        <taxon>Crassulaceae</taxon>
        <taxon>Kalanchoe</taxon>
    </lineage>
</organism>
<feature type="region of interest" description="Disordered" evidence="10">
    <location>
        <begin position="176"/>
        <end position="201"/>
    </location>
</feature>
<dbReference type="InterPro" id="IPR001789">
    <property type="entry name" value="Sig_transdc_resp-reg_receiver"/>
</dbReference>
<keyword evidence="3" id="KW-0902">Two-component regulatory system</keyword>
<dbReference type="SMART" id="SM00448">
    <property type="entry name" value="REC"/>
    <property type="match status" value="1"/>
</dbReference>
<evidence type="ECO:0000256" key="5">
    <source>
        <dbReference type="ARBA" id="ARBA00023108"/>
    </source>
</evidence>
<feature type="region of interest" description="Disordered" evidence="10">
    <location>
        <begin position="527"/>
        <end position="561"/>
    </location>
</feature>
<dbReference type="PROSITE" id="PS51017">
    <property type="entry name" value="CCT"/>
    <property type="match status" value="1"/>
</dbReference>
<keyword evidence="7 9" id="KW-0539">Nucleus</keyword>
<name>A0A089WW87_KALFE</name>
<feature type="compositionally biased region" description="Acidic residues" evidence="10">
    <location>
        <begin position="538"/>
        <end position="549"/>
    </location>
</feature>
<evidence type="ECO:0000256" key="3">
    <source>
        <dbReference type="ARBA" id="ARBA00023012"/>
    </source>
</evidence>
<evidence type="ECO:0000256" key="4">
    <source>
        <dbReference type="ARBA" id="ARBA00023015"/>
    </source>
</evidence>
<dbReference type="InterPro" id="IPR010402">
    <property type="entry name" value="CCT_domain"/>
</dbReference>
<dbReference type="GO" id="GO:0009736">
    <property type="term" value="P:cytokinin-activated signaling pathway"/>
    <property type="evidence" value="ECO:0007669"/>
    <property type="project" value="InterPro"/>
</dbReference>
<accession>A0A089WW87</accession>
<protein>
    <submittedName>
        <fullName evidence="13">Timing of chlorophyll A/B binding protein 1</fullName>
    </submittedName>
</protein>
<evidence type="ECO:0000256" key="9">
    <source>
        <dbReference type="PROSITE-ProRule" id="PRU00357"/>
    </source>
</evidence>
<evidence type="ECO:0000256" key="2">
    <source>
        <dbReference type="ARBA" id="ARBA00010330"/>
    </source>
</evidence>
<evidence type="ECO:0000256" key="6">
    <source>
        <dbReference type="ARBA" id="ARBA00023163"/>
    </source>
</evidence>
<comment type="subcellular location">
    <subcellularLocation>
        <location evidence="1 9">Nucleus</location>
    </subcellularLocation>
</comment>
<dbReference type="PROSITE" id="PS50110">
    <property type="entry name" value="RESPONSE_REGULATORY"/>
    <property type="match status" value="1"/>
</dbReference>
<sequence>MARNEFAGLGRDGGGAVGSSKKSDGFIDRTKVRILLCDNDPKSSREVVALLCKCSYQVTSVKSARQVIDALNAEGPDIDIILTEVDLPMTKGMKLLKYITRDSNLRRIPVIMMSAQDEVSVVVKCLRFGAADYLVKPLRSNELLNLWTHMWRRRRMLGLTEKNILSFDVDVVASDPSDPNTNSTTLFSDDTDDRSRKSANPDVCMPALKEADLIASSSLTATPAISHGASHLELQQTMDYWPKDPVMSGRKSGPCSFGPKKCQLKLGESSAFLTYVKSSMNRSVPRGVTTLDVNIAHSSKAVDEAAMRSEPLTDVQTNESGGKLVDDNSNGNGMLETFSIERSCTLPVMKDYEQPRTFKESAHLQVPSQSRNEQHHDIAGIQTHSSYSYYMAGMMNQVMMPPAASQHYQKNMHDLQNHATHMPSQFPHHLPQCPPHVPPFPFYPYNLSFQPGQIPTTHQWTTPHGGSAPTEVKLAKVDRREAALMKFRQKRKERCFDKKIRYVNRKKLAERRPRVRGQFVRKMNGVNVDLNGLPSTEFDAEEEEEYDDEQASRDSSNDNDA</sequence>
<evidence type="ECO:0000256" key="1">
    <source>
        <dbReference type="ARBA" id="ARBA00004123"/>
    </source>
</evidence>
<dbReference type="GO" id="GO:0005634">
    <property type="term" value="C:nucleus"/>
    <property type="evidence" value="ECO:0007669"/>
    <property type="project" value="UniProtKB-SubCell"/>
</dbReference>
<comment type="similarity">
    <text evidence="2">Belongs to the ARR-like family.</text>
</comment>
<keyword evidence="6" id="KW-0804">Transcription</keyword>
<evidence type="ECO:0000313" key="13">
    <source>
        <dbReference type="EMBL" id="AIR93792.1"/>
    </source>
</evidence>
<keyword evidence="4" id="KW-0805">Transcription regulation</keyword>
<dbReference type="EMBL" id="KM078726">
    <property type="protein sequence ID" value="AIR93792.1"/>
    <property type="molecule type" value="mRNA"/>
</dbReference>
<dbReference type="GO" id="GO:0000160">
    <property type="term" value="P:phosphorelay signal transduction system"/>
    <property type="evidence" value="ECO:0007669"/>
    <property type="project" value="UniProtKB-KW"/>
</dbReference>
<dbReference type="Pfam" id="PF00072">
    <property type="entry name" value="Response_reg"/>
    <property type="match status" value="1"/>
</dbReference>
<feature type="domain" description="CCT" evidence="12">
    <location>
        <begin position="480"/>
        <end position="522"/>
    </location>
</feature>